<dbReference type="FunFam" id="1.20.5.780:FF:000003">
    <property type="entry name" value="FXYD domain-containing ion transport regulator"/>
    <property type="match status" value="1"/>
</dbReference>
<dbReference type="GO" id="GO:0006814">
    <property type="term" value="P:sodium ion transport"/>
    <property type="evidence" value="ECO:0007669"/>
    <property type="project" value="UniProtKB-KW"/>
</dbReference>
<dbReference type="GO" id="GO:0043269">
    <property type="term" value="P:regulation of monoatomic ion transport"/>
    <property type="evidence" value="ECO:0007669"/>
    <property type="project" value="InterPro"/>
</dbReference>
<dbReference type="PANTHER" id="PTHR14132">
    <property type="entry name" value="SODIUM/POTASSIUM-TRANSPORTING ATPASE SUBUNIT GAMMA"/>
    <property type="match status" value="1"/>
</dbReference>
<dbReference type="Proteomes" id="UP000694387">
    <property type="component" value="Chromosome 26"/>
</dbReference>
<keyword evidence="10 17" id="KW-1133">Transmembrane helix</keyword>
<evidence type="ECO:0000256" key="13">
    <source>
        <dbReference type="ARBA" id="ARBA00023136"/>
    </source>
</evidence>
<dbReference type="GO" id="GO:0006813">
    <property type="term" value="P:potassium ion transport"/>
    <property type="evidence" value="ECO:0007669"/>
    <property type="project" value="UniProtKB-KW"/>
</dbReference>
<sequence>MLGPVAMATGWLVLHGSETVEQVAPSGSSRMLRNPGLKHFFPSLSLCLPSTAPQEPDPFYYDYDTVQTVGMTLATILFLLGILIILSKKVKCRKADSRSESPTCKSCKSELPSSAPGGGGV</sequence>
<evidence type="ECO:0000256" key="10">
    <source>
        <dbReference type="ARBA" id="ARBA00022989"/>
    </source>
</evidence>
<keyword evidence="20" id="KW-1185">Reference proteome</keyword>
<dbReference type="GO" id="GO:0017080">
    <property type="term" value="F:sodium channel regulator activity"/>
    <property type="evidence" value="ECO:0007669"/>
    <property type="project" value="TreeGrafter"/>
</dbReference>
<evidence type="ECO:0000256" key="3">
    <source>
        <dbReference type="ARBA" id="ARBA00022448"/>
    </source>
</evidence>
<evidence type="ECO:0000256" key="8">
    <source>
        <dbReference type="ARBA" id="ARBA00022692"/>
    </source>
</evidence>
<reference evidence="19 20" key="1">
    <citation type="journal article" date="2020" name="Nat. Commun.">
        <title>Donkey genomes provide new insights into domestication and selection for coat color.</title>
        <authorList>
            <person name="Wang"/>
            <person name="C."/>
            <person name="Li"/>
            <person name="H."/>
            <person name="Guo"/>
            <person name="Y."/>
            <person name="Huang"/>
            <person name="J."/>
            <person name="Sun"/>
            <person name="Y."/>
            <person name="Min"/>
            <person name="J."/>
            <person name="Wang"/>
            <person name="J."/>
            <person name="Fang"/>
            <person name="X."/>
            <person name="Zhao"/>
            <person name="Z."/>
            <person name="Wang"/>
            <person name="S."/>
            <person name="Zhang"/>
            <person name="Y."/>
            <person name="Liu"/>
            <person name="Q."/>
            <person name="Jiang"/>
            <person name="Q."/>
            <person name="Wang"/>
            <person name="X."/>
            <person name="Guo"/>
            <person name="Y."/>
            <person name="Yang"/>
            <person name="C."/>
            <person name="Wang"/>
            <person name="Y."/>
            <person name="Tian"/>
            <person name="F."/>
            <person name="Zhuang"/>
            <person name="G."/>
            <person name="Fan"/>
            <person name="Y."/>
            <person name="Gao"/>
            <person name="Q."/>
            <person name="Li"/>
            <person name="Y."/>
            <person name="Ju"/>
            <person name="Z."/>
            <person name="Li"/>
            <person name="J."/>
            <person name="Li"/>
            <person name="R."/>
            <person name="Hou"/>
            <person name="M."/>
            <person name="Yang"/>
            <person name="G."/>
            <person name="Liu"/>
            <person name="G."/>
            <person name="Liu"/>
            <person name="W."/>
            <person name="Guo"/>
            <person name="J."/>
            <person name="Pan"/>
            <person name="S."/>
            <person name="Fan"/>
            <person name="G."/>
            <person name="Zhang"/>
            <person name="W."/>
            <person name="Zhang"/>
            <person name="R."/>
            <person name="Yu"/>
            <person name="J."/>
            <person name="Zhang"/>
            <person name="X."/>
            <person name="Yin"/>
            <person name="Q."/>
            <person name="Ji"/>
            <person name="C."/>
            <person name="Jin"/>
            <person name="Y."/>
            <person name="Yue"/>
            <person name="G."/>
            <person name="Liu"/>
            <person name="M."/>
            <person name="Xu"/>
            <person name="J."/>
            <person name="Liu"/>
            <person name="S."/>
            <person name="Jordana"/>
            <person name="J."/>
            <person name="Noce"/>
            <person name="A."/>
            <person name="Amills"/>
            <person name="M."/>
            <person name="Wu"/>
            <person name="D.D."/>
            <person name="Li"/>
            <person name="S."/>
            <person name="Zhou"/>
            <person name="X. and Zhong"/>
            <person name="J."/>
        </authorList>
    </citation>
    <scope>NUCLEOTIDE SEQUENCE [LARGE SCALE GENOMIC DNA]</scope>
</reference>
<evidence type="ECO:0000256" key="18">
    <source>
        <dbReference type="SAM" id="MobiDB-lite"/>
    </source>
</evidence>
<gene>
    <name evidence="19" type="primary">FXYD7</name>
</gene>
<dbReference type="PROSITE" id="PS01310">
    <property type="entry name" value="FXYD"/>
    <property type="match status" value="1"/>
</dbReference>
<evidence type="ECO:0000256" key="1">
    <source>
        <dbReference type="ARBA" id="ARBA00004251"/>
    </source>
</evidence>
<keyword evidence="11" id="KW-0915">Sodium</keyword>
<evidence type="ECO:0000256" key="2">
    <source>
        <dbReference type="ARBA" id="ARBA00005948"/>
    </source>
</evidence>
<keyword evidence="7" id="KW-0740">Sodium/potassium transport</keyword>
<keyword evidence="5" id="KW-0633">Potassium transport</keyword>
<dbReference type="AlphaFoldDB" id="A0A9L0I447"/>
<dbReference type="PANTHER" id="PTHR14132:SF1">
    <property type="entry name" value="FXYD DOMAIN-CONTAINING ION TRANSPORT REGULATOR 7"/>
    <property type="match status" value="1"/>
</dbReference>
<evidence type="ECO:0000256" key="15">
    <source>
        <dbReference type="ARBA" id="ARBA00023201"/>
    </source>
</evidence>
<keyword evidence="13 17" id="KW-0472">Membrane</keyword>
<evidence type="ECO:0000256" key="4">
    <source>
        <dbReference type="ARBA" id="ARBA00022475"/>
    </source>
</evidence>
<dbReference type="GeneTree" id="ENSGT00940000153062"/>
<dbReference type="GO" id="GO:0005886">
    <property type="term" value="C:plasma membrane"/>
    <property type="evidence" value="ECO:0007669"/>
    <property type="project" value="UniProtKB-SubCell"/>
</dbReference>
<organism evidence="19 20">
    <name type="scientific">Equus asinus</name>
    <name type="common">Donkey</name>
    <name type="synonym">Equus africanus asinus</name>
    <dbReference type="NCBI Taxonomy" id="9793"/>
    <lineage>
        <taxon>Eukaryota</taxon>
        <taxon>Metazoa</taxon>
        <taxon>Chordata</taxon>
        <taxon>Craniata</taxon>
        <taxon>Vertebrata</taxon>
        <taxon>Euteleostomi</taxon>
        <taxon>Mammalia</taxon>
        <taxon>Eutheria</taxon>
        <taxon>Laurasiatheria</taxon>
        <taxon>Perissodactyla</taxon>
        <taxon>Equidae</taxon>
        <taxon>Equus</taxon>
    </lineage>
</organism>
<evidence type="ECO:0000256" key="9">
    <source>
        <dbReference type="ARBA" id="ARBA00022958"/>
    </source>
</evidence>
<feature type="region of interest" description="Disordered" evidence="18">
    <location>
        <begin position="95"/>
        <end position="121"/>
    </location>
</feature>
<reference evidence="19" key="3">
    <citation type="submission" date="2025-09" db="UniProtKB">
        <authorList>
            <consortium name="Ensembl"/>
        </authorList>
    </citation>
    <scope>IDENTIFICATION</scope>
</reference>
<feature type="transmembrane region" description="Helical" evidence="17">
    <location>
        <begin position="66"/>
        <end position="86"/>
    </location>
</feature>
<comment type="function">
    <text evidence="16">Associates with and regulates the activity of the sodium/potassium-transporting ATPase (NKA) which catalyzes the hydrolysis of ATP coupled with the exchange of Na(+) and K(+) ions across the plasma membrane. Reduces the apparent affinity for external K(+), an effect that depends on the presence of external Na(+) and voltage. Increases the apparent affinity for intracellular Na(+).</text>
</comment>
<evidence type="ECO:0000256" key="7">
    <source>
        <dbReference type="ARBA" id="ARBA00022607"/>
    </source>
</evidence>
<evidence type="ECO:0000313" key="19">
    <source>
        <dbReference type="Ensembl" id="ENSEASP00005034616.1"/>
    </source>
</evidence>
<comment type="similarity">
    <text evidence="2 17">Belongs to the FXYD family.</text>
</comment>
<proteinExistence type="inferred from homology"/>
<keyword evidence="9" id="KW-0630">Potassium</keyword>
<reference evidence="19" key="2">
    <citation type="submission" date="2025-08" db="UniProtKB">
        <authorList>
            <consortium name="Ensembl"/>
        </authorList>
    </citation>
    <scope>IDENTIFICATION</scope>
</reference>
<evidence type="ECO:0000256" key="12">
    <source>
        <dbReference type="ARBA" id="ARBA00023065"/>
    </source>
</evidence>
<evidence type="ECO:0000256" key="11">
    <source>
        <dbReference type="ARBA" id="ARBA00023053"/>
    </source>
</evidence>
<keyword evidence="4" id="KW-1003">Cell membrane</keyword>
<evidence type="ECO:0000256" key="6">
    <source>
        <dbReference type="ARBA" id="ARBA00022553"/>
    </source>
</evidence>
<keyword evidence="14" id="KW-0325">Glycoprotein</keyword>
<evidence type="ECO:0000256" key="17">
    <source>
        <dbReference type="RuleBase" id="RU364131"/>
    </source>
</evidence>
<keyword evidence="6" id="KW-0597">Phosphoprotein</keyword>
<comment type="subcellular location">
    <subcellularLocation>
        <location evidence="1">Cell membrane</location>
        <topology evidence="1">Single-pass type I membrane protein</topology>
    </subcellularLocation>
</comment>
<keyword evidence="12 17" id="KW-0406">Ion transport</keyword>
<evidence type="ECO:0000256" key="14">
    <source>
        <dbReference type="ARBA" id="ARBA00023180"/>
    </source>
</evidence>
<keyword evidence="8 17" id="KW-0812">Transmembrane</keyword>
<evidence type="ECO:0000256" key="5">
    <source>
        <dbReference type="ARBA" id="ARBA00022538"/>
    </source>
</evidence>
<dbReference type="InterPro" id="IPR000272">
    <property type="entry name" value="Ion-transport_regulator_FXYD"/>
</dbReference>
<evidence type="ECO:0000256" key="16">
    <source>
        <dbReference type="ARBA" id="ARBA00054666"/>
    </source>
</evidence>
<keyword evidence="3 17" id="KW-0813">Transport</keyword>
<dbReference type="Gene3D" id="1.20.5.780">
    <property type="entry name" value="Single helix bin"/>
    <property type="match status" value="1"/>
</dbReference>
<dbReference type="InterPro" id="IPR047297">
    <property type="entry name" value="FXYD_motif"/>
</dbReference>
<evidence type="ECO:0000313" key="20">
    <source>
        <dbReference type="Proteomes" id="UP000694387"/>
    </source>
</evidence>
<protein>
    <recommendedName>
        <fullName evidence="17">FXYD domain-containing ion transport regulator</fullName>
    </recommendedName>
</protein>
<accession>A0A9L0I447</accession>
<name>A0A9L0I447_EQUAS</name>
<keyword evidence="15" id="KW-0739">Sodium transport</keyword>
<dbReference type="Pfam" id="PF02038">
    <property type="entry name" value="ATP1G1_PLM_MAT8"/>
    <property type="match status" value="1"/>
</dbReference>
<dbReference type="Ensembl" id="ENSEAST00005079769.1">
    <property type="protein sequence ID" value="ENSEASP00005034616.1"/>
    <property type="gene ID" value="ENSEASG00005034943.1"/>
</dbReference>